<proteinExistence type="inferred from homology"/>
<evidence type="ECO:0000313" key="7">
    <source>
        <dbReference type="EMBL" id="RVT65629.1"/>
    </source>
</evidence>
<dbReference type="PROSITE" id="PS00101">
    <property type="entry name" value="HEXAPEP_TRANSFERASES"/>
    <property type="match status" value="1"/>
</dbReference>
<evidence type="ECO:0000313" key="8">
    <source>
        <dbReference type="Proteomes" id="UP000288024"/>
    </source>
</evidence>
<dbReference type="Pfam" id="PF14602">
    <property type="entry name" value="Hexapep_2"/>
    <property type="match status" value="1"/>
</dbReference>
<dbReference type="Proteomes" id="UP000288024">
    <property type="component" value="Unassembled WGS sequence"/>
</dbReference>
<dbReference type="CDD" id="cd03357">
    <property type="entry name" value="LbH_MAT_GAT"/>
    <property type="match status" value="1"/>
</dbReference>
<evidence type="ECO:0000259" key="6">
    <source>
        <dbReference type="SMART" id="SM01266"/>
    </source>
</evidence>
<reference evidence="7 8" key="1">
    <citation type="submission" date="2019-01" db="EMBL/GenBank/DDBJ databases">
        <title>Bacillus sp. M5HDSG1-1, whole genome shotgun sequence.</title>
        <authorList>
            <person name="Tuo L."/>
        </authorList>
    </citation>
    <scope>NUCLEOTIDE SEQUENCE [LARGE SCALE GENOMIC DNA]</scope>
    <source>
        <strain evidence="7 8">M5HDSG1-1</strain>
    </source>
</reference>
<sequence length="214" mass="24105">MTMRDRIHSGKLFTDNCEGLPEDRMQAKRRMQEFNATGPEAIDKRVQLMEEIFAKKTNAWIEPPFYFCYGTNIEIGDGTYINFNCNFVDDTKIIIGKNVLFGPAITIATVGHPINPNYREYMYADPVKIEDNCWIGAGSTICPGVTIGENSVIGAGSVVTKDIPANSVAVGNPCRVIRTINEHDREYYYKDRKITQEDLAEEASLRAKKPDIKK</sequence>
<dbReference type="SMART" id="SM01266">
    <property type="entry name" value="Mac"/>
    <property type="match status" value="1"/>
</dbReference>
<dbReference type="InterPro" id="IPR018357">
    <property type="entry name" value="Hexapep_transf_CS"/>
</dbReference>
<evidence type="ECO:0000256" key="3">
    <source>
        <dbReference type="ARBA" id="ARBA00022737"/>
    </source>
</evidence>
<keyword evidence="8" id="KW-1185">Reference proteome</keyword>
<comment type="similarity">
    <text evidence="1 5">Belongs to the transferase hexapeptide repeat family.</text>
</comment>
<name>A0A3S2UH88_9BACI</name>
<protein>
    <recommendedName>
        <fullName evidence="5">Acetyltransferase</fullName>
        <ecNumber evidence="5">2.3.1.-</ecNumber>
    </recommendedName>
</protein>
<keyword evidence="3" id="KW-0677">Repeat</keyword>
<gene>
    <name evidence="7" type="primary">lacA</name>
    <name evidence="7" type="ORF">EM808_09085</name>
</gene>
<evidence type="ECO:0000256" key="4">
    <source>
        <dbReference type="ARBA" id="ARBA00023315"/>
    </source>
</evidence>
<dbReference type="RefSeq" id="WP_127737847.1">
    <property type="nucleotide sequence ID" value="NZ_CP196002.1"/>
</dbReference>
<dbReference type="EC" id="2.3.1.-" evidence="5"/>
<dbReference type="EMBL" id="RZTZ01000002">
    <property type="protein sequence ID" value="RVT65629.1"/>
    <property type="molecule type" value="Genomic_DNA"/>
</dbReference>
<dbReference type="InterPro" id="IPR024688">
    <property type="entry name" value="Mac_dom"/>
</dbReference>
<dbReference type="InterPro" id="IPR001451">
    <property type="entry name" value="Hexapep"/>
</dbReference>
<organism evidence="7 8">
    <name type="scientific">Niallia taxi</name>
    <dbReference type="NCBI Taxonomy" id="2499688"/>
    <lineage>
        <taxon>Bacteria</taxon>
        <taxon>Bacillati</taxon>
        <taxon>Bacillota</taxon>
        <taxon>Bacilli</taxon>
        <taxon>Bacillales</taxon>
        <taxon>Bacillaceae</taxon>
        <taxon>Niallia</taxon>
    </lineage>
</organism>
<dbReference type="PANTHER" id="PTHR43017">
    <property type="entry name" value="GALACTOSIDE O-ACETYLTRANSFERASE"/>
    <property type="match status" value="1"/>
</dbReference>
<dbReference type="Gene3D" id="2.160.10.10">
    <property type="entry name" value="Hexapeptide repeat proteins"/>
    <property type="match status" value="1"/>
</dbReference>
<evidence type="ECO:0000256" key="2">
    <source>
        <dbReference type="ARBA" id="ARBA00022679"/>
    </source>
</evidence>
<dbReference type="PANTHER" id="PTHR43017:SF1">
    <property type="entry name" value="ACETYLTRANSFERASE YJL218W-RELATED"/>
    <property type="match status" value="1"/>
</dbReference>
<dbReference type="SUPFAM" id="SSF51161">
    <property type="entry name" value="Trimeric LpxA-like enzymes"/>
    <property type="match status" value="1"/>
</dbReference>
<keyword evidence="4 5" id="KW-0012">Acyltransferase</keyword>
<evidence type="ECO:0000256" key="1">
    <source>
        <dbReference type="ARBA" id="ARBA00007274"/>
    </source>
</evidence>
<dbReference type="InterPro" id="IPR039369">
    <property type="entry name" value="LacA-like"/>
</dbReference>
<keyword evidence="2 5" id="KW-0808">Transferase</keyword>
<dbReference type="Pfam" id="PF12464">
    <property type="entry name" value="Mac"/>
    <property type="match status" value="1"/>
</dbReference>
<feature type="domain" description="Maltose/galactoside acetyltransferase" evidence="6">
    <location>
        <begin position="4"/>
        <end position="58"/>
    </location>
</feature>
<evidence type="ECO:0000256" key="5">
    <source>
        <dbReference type="RuleBase" id="RU367021"/>
    </source>
</evidence>
<comment type="caution">
    <text evidence="7">The sequence shown here is derived from an EMBL/GenBank/DDBJ whole genome shotgun (WGS) entry which is preliminary data.</text>
</comment>
<dbReference type="FunFam" id="2.160.10.10:FF:000025">
    <property type="entry name" value="Hexapeptide-repeat containing-acetyltransferase"/>
    <property type="match status" value="1"/>
</dbReference>
<dbReference type="GO" id="GO:0008870">
    <property type="term" value="F:galactoside O-acetyltransferase activity"/>
    <property type="evidence" value="ECO:0007669"/>
    <property type="project" value="TreeGrafter"/>
</dbReference>
<accession>A0A3S2UH88</accession>
<dbReference type="AlphaFoldDB" id="A0A3S2UH88"/>
<dbReference type="InterPro" id="IPR011004">
    <property type="entry name" value="Trimer_LpxA-like_sf"/>
</dbReference>